<evidence type="ECO:0008006" key="4">
    <source>
        <dbReference type="Google" id="ProtNLM"/>
    </source>
</evidence>
<keyword evidence="3" id="KW-1185">Reference proteome</keyword>
<dbReference type="STRING" id="338969.Rfer_0625"/>
<accession>Q221C7</accession>
<evidence type="ECO:0000313" key="3">
    <source>
        <dbReference type="Proteomes" id="UP000008332"/>
    </source>
</evidence>
<keyword evidence="1" id="KW-1133">Transmembrane helix</keyword>
<organism evidence="2 3">
    <name type="scientific">Albidiferax ferrireducens (strain ATCC BAA-621 / DSM 15236 / T118)</name>
    <name type="common">Rhodoferax ferrireducens</name>
    <dbReference type="NCBI Taxonomy" id="338969"/>
    <lineage>
        <taxon>Bacteria</taxon>
        <taxon>Pseudomonadati</taxon>
        <taxon>Pseudomonadota</taxon>
        <taxon>Betaproteobacteria</taxon>
        <taxon>Burkholderiales</taxon>
        <taxon>Comamonadaceae</taxon>
        <taxon>Rhodoferax</taxon>
    </lineage>
</organism>
<dbReference type="HOGENOM" id="CLU_104564_0_0_4"/>
<evidence type="ECO:0000313" key="2">
    <source>
        <dbReference type="EMBL" id="ABD68376.1"/>
    </source>
</evidence>
<keyword evidence="1" id="KW-0472">Membrane</keyword>
<gene>
    <name evidence="2" type="ordered locus">Rfer_0625</name>
</gene>
<keyword evidence="1" id="KW-0812">Transmembrane</keyword>
<proteinExistence type="predicted"/>
<protein>
    <recommendedName>
        <fullName evidence="4">Transmembrane protein</fullName>
    </recommendedName>
</protein>
<dbReference type="AlphaFoldDB" id="Q221C7"/>
<dbReference type="RefSeq" id="WP_011462949.1">
    <property type="nucleotide sequence ID" value="NC_007908.1"/>
</dbReference>
<sequence length="165" mass="19192">MNLAIRLLKNLFSGLLALLILFEEWGWEPLQRALAWVGRLPGLRWLEARIRALPPYAALALFLLPTAMLLPVKLLALWLIGQGKVWAGSLVILGAKLVGTAIVARLFALTQPALMQLAWFARLFTRWVSWKEALLAQVRASWPWRLGRVLKHRWKRRWRRFMPRR</sequence>
<evidence type="ECO:0000256" key="1">
    <source>
        <dbReference type="SAM" id="Phobius"/>
    </source>
</evidence>
<dbReference type="eggNOG" id="ENOG5032TGY">
    <property type="taxonomic scope" value="Bacteria"/>
</dbReference>
<dbReference type="Proteomes" id="UP000008332">
    <property type="component" value="Chromosome"/>
</dbReference>
<dbReference type="KEGG" id="rfr:Rfer_0625"/>
<feature type="transmembrane region" description="Helical" evidence="1">
    <location>
        <begin position="56"/>
        <end position="80"/>
    </location>
</feature>
<dbReference type="EMBL" id="CP000267">
    <property type="protein sequence ID" value="ABD68376.1"/>
    <property type="molecule type" value="Genomic_DNA"/>
</dbReference>
<feature type="transmembrane region" description="Helical" evidence="1">
    <location>
        <begin position="87"/>
        <end position="108"/>
    </location>
</feature>
<name>Q221C7_ALBFT</name>
<dbReference type="OrthoDB" id="8900679at2"/>
<reference evidence="3" key="1">
    <citation type="submission" date="2006-02" db="EMBL/GenBank/DDBJ databases">
        <title>Complete sequence of chromosome of Rhodoferax ferrireducens DSM 15236.</title>
        <authorList>
            <person name="Copeland A."/>
            <person name="Lucas S."/>
            <person name="Lapidus A."/>
            <person name="Barry K."/>
            <person name="Detter J.C."/>
            <person name="Glavina del Rio T."/>
            <person name="Hammon N."/>
            <person name="Israni S."/>
            <person name="Pitluck S."/>
            <person name="Brettin T."/>
            <person name="Bruce D."/>
            <person name="Han C."/>
            <person name="Tapia R."/>
            <person name="Gilna P."/>
            <person name="Kiss H."/>
            <person name="Schmutz J."/>
            <person name="Larimer F."/>
            <person name="Land M."/>
            <person name="Kyrpides N."/>
            <person name="Ivanova N."/>
            <person name="Richardson P."/>
        </authorList>
    </citation>
    <scope>NUCLEOTIDE SEQUENCE [LARGE SCALE GENOMIC DNA]</scope>
    <source>
        <strain evidence="3">ATCC BAA-621 / DSM 15236 / T118</strain>
    </source>
</reference>